<dbReference type="PANTHER" id="PTHR30146:SF154">
    <property type="entry name" value="TRANSCRIPTION REGULATOR, MEMBER OF GALR FAMILY"/>
    <property type="match status" value="1"/>
</dbReference>
<feature type="domain" description="HTH cro/C1-type" evidence="5">
    <location>
        <begin position="3"/>
        <end position="50"/>
    </location>
</feature>
<dbReference type="InterPro" id="IPR028082">
    <property type="entry name" value="Peripla_BP_I"/>
</dbReference>
<dbReference type="InterPro" id="IPR000843">
    <property type="entry name" value="HTH_LacI"/>
</dbReference>
<dbReference type="Proteomes" id="UP001164761">
    <property type="component" value="Chromosome"/>
</dbReference>
<evidence type="ECO:0000259" key="5">
    <source>
        <dbReference type="PROSITE" id="PS50943"/>
    </source>
</evidence>
<dbReference type="Pfam" id="PF13377">
    <property type="entry name" value="Peripla_BP_3"/>
    <property type="match status" value="1"/>
</dbReference>
<dbReference type="Pfam" id="PF00356">
    <property type="entry name" value="LacI"/>
    <property type="match status" value="1"/>
</dbReference>
<organism evidence="6 7">
    <name type="scientific">Alicyclobacillus fastidiosus</name>
    <dbReference type="NCBI Taxonomy" id="392011"/>
    <lineage>
        <taxon>Bacteria</taxon>
        <taxon>Bacillati</taxon>
        <taxon>Bacillota</taxon>
        <taxon>Bacilli</taxon>
        <taxon>Bacillales</taxon>
        <taxon>Alicyclobacillaceae</taxon>
        <taxon>Alicyclobacillus</taxon>
    </lineage>
</organism>
<reference evidence="6" key="1">
    <citation type="submission" date="2022-08" db="EMBL/GenBank/DDBJ databases">
        <title>Alicyclobacillus fastidiosus DSM 17978, complete genome.</title>
        <authorList>
            <person name="Wang Q."/>
            <person name="Cai R."/>
            <person name="Wang Z."/>
        </authorList>
    </citation>
    <scope>NUCLEOTIDE SEQUENCE</scope>
    <source>
        <strain evidence="6">DSM 17978</strain>
    </source>
</reference>
<keyword evidence="7" id="KW-1185">Reference proteome</keyword>
<dbReference type="RefSeq" id="WP_268004572.1">
    <property type="nucleotide sequence ID" value="NZ_BSUT01000001.1"/>
</dbReference>
<dbReference type="CDD" id="cd01392">
    <property type="entry name" value="HTH_LacI"/>
    <property type="match status" value="1"/>
</dbReference>
<dbReference type="InterPro" id="IPR010982">
    <property type="entry name" value="Lambda_DNA-bd_dom_sf"/>
</dbReference>
<dbReference type="PROSITE" id="PS50932">
    <property type="entry name" value="HTH_LACI_2"/>
    <property type="match status" value="1"/>
</dbReference>
<dbReference type="InterPro" id="IPR001387">
    <property type="entry name" value="Cro/C1-type_HTH"/>
</dbReference>
<protein>
    <submittedName>
        <fullName evidence="6">LacI family transcriptional regulator</fullName>
    </submittedName>
</protein>
<evidence type="ECO:0000313" key="6">
    <source>
        <dbReference type="EMBL" id="WAH40675.1"/>
    </source>
</evidence>
<dbReference type="PANTHER" id="PTHR30146">
    <property type="entry name" value="LACI-RELATED TRANSCRIPTIONAL REPRESSOR"/>
    <property type="match status" value="1"/>
</dbReference>
<dbReference type="EMBL" id="CP104067">
    <property type="protein sequence ID" value="WAH40675.1"/>
    <property type="molecule type" value="Genomic_DNA"/>
</dbReference>
<dbReference type="CDD" id="cd06267">
    <property type="entry name" value="PBP1_LacI_sugar_binding-like"/>
    <property type="match status" value="1"/>
</dbReference>
<evidence type="ECO:0000259" key="4">
    <source>
        <dbReference type="PROSITE" id="PS50932"/>
    </source>
</evidence>
<dbReference type="SUPFAM" id="SSF47413">
    <property type="entry name" value="lambda repressor-like DNA-binding domains"/>
    <property type="match status" value="1"/>
</dbReference>
<feature type="domain" description="HTH lacI-type" evidence="4">
    <location>
        <begin position="2"/>
        <end position="56"/>
    </location>
</feature>
<dbReference type="PRINTS" id="PR00036">
    <property type="entry name" value="HTHLACI"/>
</dbReference>
<sequence>MSTIKDVAKEAGVSVATVSHVLNRTRFVSPETAQKVMKAVESLNFNLNPVARNLRASRSKIIGVLIPDLYGSFFTDLIRAIERKLESVGYDFFLFHTDRDAKREERYLHQLIGYKVDGLIVAVTEPTENHPTYKWVEEQGLPIVYVDRVPPVGITGTVVTTNNYEATKSAVSHLFQSYDEVVMITSNQVASPIKERETAYIDVCKEQGFRPIIASTDGWGADVGYEQTGRILHEINLRPFGIFCVTNSVLRGTFQRLKEEKINIPNEVGIIGFDDAPWTTLVTPEVTVVRSKPAEIGHLAVRRLMEQLDGNKTFEPAHDLITAELVVRDSSIIT</sequence>
<dbReference type="Gene3D" id="1.10.260.40">
    <property type="entry name" value="lambda repressor-like DNA-binding domains"/>
    <property type="match status" value="1"/>
</dbReference>
<keyword evidence="3" id="KW-0804">Transcription</keyword>
<keyword evidence="1" id="KW-0805">Transcription regulation</keyword>
<proteinExistence type="predicted"/>
<dbReference type="Gene3D" id="3.40.50.2300">
    <property type="match status" value="2"/>
</dbReference>
<evidence type="ECO:0000313" key="7">
    <source>
        <dbReference type="Proteomes" id="UP001164761"/>
    </source>
</evidence>
<dbReference type="PROSITE" id="PS50943">
    <property type="entry name" value="HTH_CROC1"/>
    <property type="match status" value="1"/>
</dbReference>
<dbReference type="PROSITE" id="PS00356">
    <property type="entry name" value="HTH_LACI_1"/>
    <property type="match status" value="1"/>
</dbReference>
<dbReference type="SMART" id="SM00354">
    <property type="entry name" value="HTH_LACI"/>
    <property type="match status" value="1"/>
</dbReference>
<name>A0ABY6ZD55_9BACL</name>
<accession>A0ABY6ZD55</accession>
<evidence type="ECO:0000256" key="2">
    <source>
        <dbReference type="ARBA" id="ARBA00023125"/>
    </source>
</evidence>
<gene>
    <name evidence="6" type="ORF">NZD89_20565</name>
</gene>
<keyword evidence="2" id="KW-0238">DNA-binding</keyword>
<evidence type="ECO:0000256" key="3">
    <source>
        <dbReference type="ARBA" id="ARBA00023163"/>
    </source>
</evidence>
<dbReference type="InterPro" id="IPR046335">
    <property type="entry name" value="LacI/GalR-like_sensor"/>
</dbReference>
<dbReference type="SUPFAM" id="SSF53822">
    <property type="entry name" value="Periplasmic binding protein-like I"/>
    <property type="match status" value="1"/>
</dbReference>
<evidence type="ECO:0000256" key="1">
    <source>
        <dbReference type="ARBA" id="ARBA00023015"/>
    </source>
</evidence>